<sequence>MRPHEEHRAKGPREAAFWVVTVSTSRYEAASRGEAVKDESGDVAVEMIEGAGYKVLGRTLIKDDLYLIRETLMELLKRGDVDVVVFTGGTGIAKSDVTVEALRPLLDKELEGFGELFRWLSYNEVGSAAIMSRALAGVAAGRLVVALPGSPNAVRTGLRLILPEIPHILYLARS</sequence>
<name>A0ACC6UZB0_9CREN</name>
<accession>A0ACC6UZB0</accession>
<dbReference type="EMBL" id="JZWT02000005">
    <property type="protein sequence ID" value="MFB6490157.1"/>
    <property type="molecule type" value="Genomic_DNA"/>
</dbReference>
<reference evidence="1" key="1">
    <citation type="submission" date="2024-07" db="EMBL/GenBank/DDBJ databases">
        <title>Metagenome and Metagenome-Assembled Genomes of Archaea from a hot spring from the geothermal field of Los Azufres, Mexico.</title>
        <authorList>
            <person name="Marin-Paredes R."/>
            <person name="Martinez-Romero E."/>
            <person name="Servin-Garciduenas L.E."/>
        </authorList>
    </citation>
    <scope>NUCLEOTIDE SEQUENCE</scope>
</reference>
<comment type="caution">
    <text evidence="1">The sequence shown here is derived from an EMBL/GenBank/DDBJ whole genome shotgun (WGS) entry which is preliminary data.</text>
</comment>
<dbReference type="Proteomes" id="UP000033636">
    <property type="component" value="Unassembled WGS sequence"/>
</dbReference>
<protein>
    <submittedName>
        <fullName evidence="1">Molybdenum cofactor biosynthesis protein B</fullName>
    </submittedName>
</protein>
<evidence type="ECO:0000313" key="2">
    <source>
        <dbReference type="Proteomes" id="UP000033636"/>
    </source>
</evidence>
<proteinExistence type="predicted"/>
<gene>
    <name evidence="1" type="ORF">TU35_002730</name>
</gene>
<organism evidence="1 2">
    <name type="scientific">Thermoproteus sp. AZ2</name>
    <dbReference type="NCBI Taxonomy" id="1609232"/>
    <lineage>
        <taxon>Archaea</taxon>
        <taxon>Thermoproteota</taxon>
        <taxon>Thermoprotei</taxon>
        <taxon>Thermoproteales</taxon>
        <taxon>Thermoproteaceae</taxon>
        <taxon>Thermoproteus</taxon>
    </lineage>
</organism>
<evidence type="ECO:0000313" key="1">
    <source>
        <dbReference type="EMBL" id="MFB6490157.1"/>
    </source>
</evidence>